<sequence>MSDVVKTNYIYPFQWDDCGKRFRLRTASKGTEGDPTVMSSSSVAGALIRNQSVMATELNNMKNVTRNTQTSLPPETTIPVRCGARTPSPMRQLLNEEPPPKCIIPSDQLFSKYMQDLSPVNSPDNFSIDIDLEPQEPSITLYNPEPSPLVSIATIIDQQQPSPSFSIATSINHQEPTEQIL</sequence>
<accession>A0A6J8DGT5</accession>
<dbReference type="Proteomes" id="UP000507470">
    <property type="component" value="Unassembled WGS sequence"/>
</dbReference>
<evidence type="ECO:0000313" key="2">
    <source>
        <dbReference type="Proteomes" id="UP000507470"/>
    </source>
</evidence>
<evidence type="ECO:0000313" key="1">
    <source>
        <dbReference type="EMBL" id="CAC5407858.1"/>
    </source>
</evidence>
<protein>
    <submittedName>
        <fullName evidence="1">Uncharacterized protein</fullName>
    </submittedName>
</protein>
<proteinExistence type="predicted"/>
<keyword evidence="2" id="KW-1185">Reference proteome</keyword>
<organism evidence="1 2">
    <name type="scientific">Mytilus coruscus</name>
    <name type="common">Sea mussel</name>
    <dbReference type="NCBI Taxonomy" id="42192"/>
    <lineage>
        <taxon>Eukaryota</taxon>
        <taxon>Metazoa</taxon>
        <taxon>Spiralia</taxon>
        <taxon>Lophotrochozoa</taxon>
        <taxon>Mollusca</taxon>
        <taxon>Bivalvia</taxon>
        <taxon>Autobranchia</taxon>
        <taxon>Pteriomorphia</taxon>
        <taxon>Mytilida</taxon>
        <taxon>Mytiloidea</taxon>
        <taxon>Mytilidae</taxon>
        <taxon>Mytilinae</taxon>
        <taxon>Mytilus</taxon>
    </lineage>
</organism>
<name>A0A6J8DGT5_MYTCO</name>
<gene>
    <name evidence="1" type="ORF">MCOR_41293</name>
</gene>
<reference evidence="1 2" key="1">
    <citation type="submission" date="2020-06" db="EMBL/GenBank/DDBJ databases">
        <authorList>
            <person name="Li R."/>
            <person name="Bekaert M."/>
        </authorList>
    </citation>
    <scope>NUCLEOTIDE SEQUENCE [LARGE SCALE GENOMIC DNA]</scope>
    <source>
        <strain evidence="2">wild</strain>
    </source>
</reference>
<dbReference type="EMBL" id="CACVKT020007423">
    <property type="protein sequence ID" value="CAC5407858.1"/>
    <property type="molecule type" value="Genomic_DNA"/>
</dbReference>
<dbReference type="AlphaFoldDB" id="A0A6J8DGT5"/>